<comment type="caution">
    <text evidence="3">The sequence shown here is derived from an EMBL/GenBank/DDBJ whole genome shotgun (WGS) entry which is preliminary data.</text>
</comment>
<dbReference type="Proteomes" id="UP001155241">
    <property type="component" value="Unassembled WGS sequence"/>
</dbReference>
<proteinExistence type="predicted"/>
<feature type="compositionally biased region" description="Polar residues" evidence="1">
    <location>
        <begin position="57"/>
        <end position="73"/>
    </location>
</feature>
<accession>A0A9X2JFY1</accession>
<organism evidence="3 4">
    <name type="scientific">Aeoliella straminimaris</name>
    <dbReference type="NCBI Taxonomy" id="2954799"/>
    <lineage>
        <taxon>Bacteria</taxon>
        <taxon>Pseudomonadati</taxon>
        <taxon>Planctomycetota</taxon>
        <taxon>Planctomycetia</taxon>
        <taxon>Pirellulales</taxon>
        <taxon>Lacipirellulaceae</taxon>
        <taxon>Aeoliella</taxon>
    </lineage>
</organism>
<sequence length="412" mass="43110">MRCVTIGSLLALGLMVFGAAQAQQPAGEADDQLVLRTYDVGDLVMNVHDHAYREAVTQTNRGGPQAASSSEGGFTTAHRPTGARIQFAQYGGGMGGGGGGFGGGRGGYMGGGGGMEASTDNGMNVTLGGLIDGIVTTIAPDSWSDRGGDAQITAIGKSIVVSQTPQVHQMIAGLLDALRSGSGKRQTLRVDARWLLLMSDDLDKLLSGDEGKIDRKTLEFLTRQPTTIRGITKCFSGQKVYLVSGTRRNMVQSYIPVVGSVEGDWTQQPRLAGRQGSVISLVSDQGGFGTGNSVGYQPIVGTSNFGALLEIRPTLVVGDEEVTVDLKSTITVPGQRTGAAVVSPPADGVAPSVDRIAIETQQFATTLRMPLGEPYLVGGMTYAPTIGEFGDRGDGESANQEKPQLYLILELR</sequence>
<feature type="region of interest" description="Disordered" evidence="1">
    <location>
        <begin position="57"/>
        <end position="78"/>
    </location>
</feature>
<evidence type="ECO:0000256" key="2">
    <source>
        <dbReference type="SAM" id="SignalP"/>
    </source>
</evidence>
<reference evidence="3" key="1">
    <citation type="submission" date="2022-06" db="EMBL/GenBank/DDBJ databases">
        <title>Aeoliella straminimaris, a novel planctomycete from sediments.</title>
        <authorList>
            <person name="Vitorino I.R."/>
            <person name="Lage O.M."/>
        </authorList>
    </citation>
    <scope>NUCLEOTIDE SEQUENCE</scope>
    <source>
        <strain evidence="3">ICT_H6.2</strain>
    </source>
</reference>
<dbReference type="RefSeq" id="WP_252851013.1">
    <property type="nucleotide sequence ID" value="NZ_JAMXLR010000015.1"/>
</dbReference>
<keyword evidence="2" id="KW-0732">Signal</keyword>
<evidence type="ECO:0008006" key="5">
    <source>
        <dbReference type="Google" id="ProtNLM"/>
    </source>
</evidence>
<name>A0A9X2JFY1_9BACT</name>
<dbReference type="EMBL" id="JAMXLR010000015">
    <property type="protein sequence ID" value="MCO6042913.1"/>
    <property type="molecule type" value="Genomic_DNA"/>
</dbReference>
<feature type="chain" id="PRO_5040812633" description="Type II/III secretion system protein" evidence="2">
    <location>
        <begin position="23"/>
        <end position="412"/>
    </location>
</feature>
<gene>
    <name evidence="3" type="ORF">NG895_03235</name>
</gene>
<evidence type="ECO:0000256" key="1">
    <source>
        <dbReference type="SAM" id="MobiDB-lite"/>
    </source>
</evidence>
<evidence type="ECO:0000313" key="4">
    <source>
        <dbReference type="Proteomes" id="UP001155241"/>
    </source>
</evidence>
<keyword evidence="4" id="KW-1185">Reference proteome</keyword>
<feature type="signal peptide" evidence="2">
    <location>
        <begin position="1"/>
        <end position="22"/>
    </location>
</feature>
<evidence type="ECO:0000313" key="3">
    <source>
        <dbReference type="EMBL" id="MCO6042913.1"/>
    </source>
</evidence>
<protein>
    <recommendedName>
        <fullName evidence="5">Type II/III secretion system protein</fullName>
    </recommendedName>
</protein>
<dbReference type="AlphaFoldDB" id="A0A9X2JFY1"/>